<dbReference type="GO" id="GO:0005938">
    <property type="term" value="C:cell cortex"/>
    <property type="evidence" value="ECO:0007669"/>
    <property type="project" value="TreeGrafter"/>
</dbReference>
<feature type="compositionally biased region" description="Low complexity" evidence="2">
    <location>
        <begin position="2708"/>
        <end position="2722"/>
    </location>
</feature>
<dbReference type="GO" id="GO:0031175">
    <property type="term" value="P:neuron projection development"/>
    <property type="evidence" value="ECO:0007669"/>
    <property type="project" value="TreeGrafter"/>
</dbReference>
<gene>
    <name evidence="6" type="ORF">MENT_LOCUS33250</name>
</gene>
<comment type="caution">
    <text evidence="6">The sequence shown here is derived from an EMBL/GenBank/DDBJ whole genome shotgun (WGS) entry which is preliminary data.</text>
</comment>
<feature type="compositionally biased region" description="Basic and acidic residues" evidence="2">
    <location>
        <begin position="2597"/>
        <end position="2616"/>
    </location>
</feature>
<keyword evidence="1" id="KW-0175">Coiled coil</keyword>
<feature type="domain" description="Cell morphogenesis protein N-terminal" evidence="3">
    <location>
        <begin position="119"/>
        <end position="653"/>
    </location>
</feature>
<dbReference type="InterPro" id="IPR016024">
    <property type="entry name" value="ARM-type_fold"/>
</dbReference>
<feature type="compositionally biased region" description="Acidic residues" evidence="2">
    <location>
        <begin position="2578"/>
        <end position="2595"/>
    </location>
</feature>
<evidence type="ECO:0000259" key="3">
    <source>
        <dbReference type="Pfam" id="PF14222"/>
    </source>
</evidence>
<evidence type="ECO:0000259" key="4">
    <source>
        <dbReference type="Pfam" id="PF14225"/>
    </source>
</evidence>
<sequence length="3143" mass="359961">MEDDLKSFIKLPWFKKHFSNSADLEILPARYTVQYVMEEMFIYFEKRLTQIADEEPLDKLINKSFKRGEDSYLNSLLRTLFGLCETCLPSVLNVLIKWYEHQQRVSISQVGEVRDRAIKKTLVASYLFCVVLIEILLQVHFHPAECQSQINFIVGTSFNQISYKDQSVFGINYNNSLIVSEIFAEVIGVLSQTHCKLIQKYCIDNLNELRKEIPVNTHSVICLLMGMKYFRIKTNEISSLEEGIAFLEEIGSYYLEVDLKQKDLKHALAGLLVEILIPMAAQIKTEANVPALIAFVDKLYNPTYDLINKKQHKLAAYPLLTCLLCISQNKFFLSTWVQFLNLTLANLKNKDSRISRMALESLYRLIWVYTVRISCESNSVTRSRLEGICASLFPRGSRNVVPRDAPLNIFVKIIHFISQYRIDFAFREIIYDLLGCSRASSRTLSIYPERMNIGIRALMVIFDGLQQNESPPGMPRSIGFVPFGTIQRQKRSYLTQPLSIETAISLGLEQYYPACRKAFDSILRTLDAQIGRSFMLTASHVRGKEYNEVINSEMRAKLDLFRTCIAAIPRFLPDPMSHQDLIEFVIRMCVHVDEEIRLTAYQSLQNLVAECPDWREDLFHIFLRFLINQIQDTFPTLLESMVRLLLQLLSVWKLNFIEHQKNESIMLKLSTNKVGISSQSSISESCELTNSHTSFERYISATAFALHCIEGLALTLLCQLRPQIKRMAISLLYEVKGFLDCFPQKQHYETPIIEVLDEATPYVMEKYIQHVSENEKKTWHKDFASFCEIVSNVGTDPLLVNEDHGNEYLRWDVWASALSGFSEHRFLPSKCTVAISFAWPALLTRFNYCHQIIDPNNPQNENRSSLLRSSKSRYTNWPLCGDILSHENYLSLWQKYIVMVFGLFQSKTTFLSNPSLIRSFSPSCDSSEVNKSMISSVKMTRTGLLNCSQLLQKASIMIRWEATDIKDAVVLGMGSMNSECFELLFEEFNLKGILREVGERKNETNLRRKKRKDALRLQLLRILELALTRRLFDHSFFDRHSGSLSPLLLEFIESVRFHVESETIRDVKTMRIHFAKVVTEIVCSVPLDLRENLLPMDLRRSLFFLFFSWCSRILANSNDNRRKENDIGIHVEQKAIQAMCALFCVGSVFECQGQFGDEDYILRWVEALLSSNNSTINGICEELLCTMLHLNENYPQLFEKVLQMCYIKDELVGSRCFRSLALLFSQREYPCEFISLLCLCGTFASDAEDSSIRQTTYLFISLLKRQFLDINLSPLNLSSIVDEHNKNVRLQNNVELKPNYFSISQTCISQQLAKQYSQLTMPIFSEICSRIETARPNRQVSMLIFLHEWIKNIVLVDNYCDIYLPLKEGKDENKEESGWGSEEATQLLLNNLLFLTAKISCEHDKAIRELWKCLATNFKTTNLPIIVHFLFMMISLSLENMLPLAKKISSYILEACGEEFVSLLVNNLENVGKPFKHFLCRSEMPPFYRWENETKKEENFENKIEEINNNEEIIEEEFCEEKNINNQETTTPTLNSLLKIIPKQLPMPPYGGNYSRLSLLFQPQNNNNGCLLSRSHMSLFLLCDLIGLKTSIGWNDYIPKLLHIAVINLDSNDKIICFHSRQIIINICLMFIADDVSLVQVATTLLKNQLRNQENIKESNLDEVGLNLNNSATNNGRINRISTITTSATNNAENSSLASESIGGNSPYNNLNNNKEKYLNNLNLIPNYYKEQLFAVDALFCSKTELLKCLLFCLSQNKNTSLWTFEDTTQRCWITESSKYVGRFVQRLVDFLQTKLPELATNWTQFAIHFAFNISNRHYFGRSFQIAGSLGTSPVPFIPLLISRLVDIFSENNDETQSFIIELFICLQRMVQSVDNNSKTFSNGHCRSISYTRNFWEPLEASKKEEKKDIRHSLLLSSNFDINNKTPLKRSKSASMPKINNETNLYLTEENILAFSQIATISLLMLESNVDNEFLIGLHTFDKILQASGNQRFEFLVRLEEIVNKSWELPNNTEIVALALKGILYPFHGYECSISIFSKCLLNLNQKIVCSNSKESFALIVTASLPYCIQNFNSPTSLCSKLAQSIATHCRTELDQLSKEKGVNLDTFSDHPLSNLITMMDQYREQKFPRDHPQWTKCVINYLLDAFKPDTFQLIIVLTEMLERSPIALHSSLLDMLLLLFNYGNLNNCPPAYFNSQIVKTIFKHIHGSSSREASRIFKVILEQWNAISVDKISQNEKDFLAKRKPEFEIRFEKPFLHEISVDKLSSLDSFGSARQKIRKKLLTLFSTFGLPIGATRHLSLLSKSFTDIQQDQLININIEEKEGGNNQQQQSNLKLESKDDYSTKTNQQPNIDRMSSPKSFGGGPSLGGGGGGGNLLQQDHHSSANSCELISLRTTDSFPRVFKEFDFLEAEHDSVSESAESCFNWLSTMRTPRVCSEINDINTQNDQDELGDDEEEFYEDNDLDSNNSNNNTRCDDPYSPKSFRSGGTNSSCCNRHSSLESVATNIRRRRRKGGGRDGGGGGERESSFNLIRRPLSGASDSNDVSSDRTPIQSTHHSDESSSEFASEGEQQQQRENIEEEDEGGEDVEEDDVSEEMGGRREIGGRKEESELRRESELLRRGNESNLMRICGGDNQENNQLMDEHKMVVMRRKENKKFSKILLSSISPRKQQNQQQHFPSSSTTSTISPSINTTTAKQHKLIGRRNSSAESSSQHSNSLHTTTTHSIIPLFSEIQQQHKQFKQQQNTKCFDEEQQQQQNNYLRLECSHHISGMVEHLWNNLISRLDNDQNGIIISNSIILLTQLFREKSIFLVRILRDSLDIFNSSQQQKMSTDISQLFLRSLNFLLKFVECPFLFVSSQFINSSNLLDSIKIALFELREHFDAFNEHYEQSLRALNMVKTSQKLLLISGAENKNNSFGDTTTTTTTSSLTTTSTINNSFNQQFQIIKNQEFLLYKSLHKLCFQLLLVVEKFIEMCLSVQNFNNSQESDLTPAVASLQKELLSHLSTSSSLDSFKTSNLSLEGGGGGGNTCCSNSSSIISKQQNFDLNQSRDVLMLHTTNKQFRNAFGKLTQLRSQYCNTFNGQFGCCEQIDVDVLLLNFCRSHCSLRVWAMIGSFEQLRSWCSQLKESNVQIGILLRNISDK</sequence>
<evidence type="ECO:0000259" key="5">
    <source>
        <dbReference type="Pfam" id="PF19421"/>
    </source>
</evidence>
<dbReference type="GO" id="GO:0030427">
    <property type="term" value="C:site of polarized growth"/>
    <property type="evidence" value="ECO:0007669"/>
    <property type="project" value="TreeGrafter"/>
</dbReference>
<feature type="compositionally biased region" description="Low complexity" evidence="2">
    <location>
        <begin position="2679"/>
        <end position="2695"/>
    </location>
</feature>
<feature type="domain" description="Protein furry C-terminal" evidence="5">
    <location>
        <begin position="2775"/>
        <end position="3139"/>
    </location>
</feature>
<feature type="region of interest" description="Disordered" evidence="2">
    <location>
        <begin position="2665"/>
        <end position="2722"/>
    </location>
</feature>
<reference evidence="6 7" key="1">
    <citation type="submission" date="2020-08" db="EMBL/GenBank/DDBJ databases">
        <authorList>
            <person name="Koutsovoulos G."/>
            <person name="Danchin GJ E."/>
        </authorList>
    </citation>
    <scope>NUCLEOTIDE SEQUENCE [LARGE SCALE GENOMIC DNA]</scope>
</reference>
<accession>A0A6V7W1R4</accession>
<feature type="compositionally biased region" description="Low complexity" evidence="2">
    <location>
        <begin position="2325"/>
        <end position="2335"/>
    </location>
</feature>
<protein>
    <submittedName>
        <fullName evidence="6">Uncharacterized protein</fullName>
    </submittedName>
</protein>
<dbReference type="SUPFAM" id="SSF48371">
    <property type="entry name" value="ARM repeat"/>
    <property type="match status" value="1"/>
</dbReference>
<evidence type="ECO:0000313" key="6">
    <source>
        <dbReference type="EMBL" id="CAD2181125.1"/>
    </source>
</evidence>
<name>A0A6V7W1R4_MELEN</name>
<feature type="domain" description="Cell morphogenesis protein C-terminal" evidence="4">
    <location>
        <begin position="1963"/>
        <end position="2223"/>
    </location>
</feature>
<dbReference type="InterPro" id="IPR025614">
    <property type="entry name" value="Cell_morpho_N"/>
</dbReference>
<dbReference type="GO" id="GO:0000902">
    <property type="term" value="P:cell morphogenesis"/>
    <property type="evidence" value="ECO:0007669"/>
    <property type="project" value="InterPro"/>
</dbReference>
<feature type="region of interest" description="Disordered" evidence="2">
    <location>
        <begin position="2320"/>
        <end position="2380"/>
    </location>
</feature>
<dbReference type="Pfam" id="PF19421">
    <property type="entry name" value="Fry_C"/>
    <property type="match status" value="1"/>
</dbReference>
<proteinExistence type="predicted"/>
<dbReference type="Pfam" id="PF14225">
    <property type="entry name" value="MOR2-PAG1_C"/>
    <property type="match status" value="1"/>
</dbReference>
<feature type="region of interest" description="Disordered" evidence="2">
    <location>
        <begin position="2459"/>
        <end position="2616"/>
    </location>
</feature>
<evidence type="ECO:0000313" key="7">
    <source>
        <dbReference type="Proteomes" id="UP000580250"/>
    </source>
</evidence>
<organism evidence="6 7">
    <name type="scientific">Meloidogyne enterolobii</name>
    <name type="common">Root-knot nematode worm</name>
    <name type="synonym">Meloidogyne mayaguensis</name>
    <dbReference type="NCBI Taxonomy" id="390850"/>
    <lineage>
        <taxon>Eukaryota</taxon>
        <taxon>Metazoa</taxon>
        <taxon>Ecdysozoa</taxon>
        <taxon>Nematoda</taxon>
        <taxon>Chromadorea</taxon>
        <taxon>Rhabditida</taxon>
        <taxon>Tylenchina</taxon>
        <taxon>Tylenchomorpha</taxon>
        <taxon>Tylenchoidea</taxon>
        <taxon>Meloidogynidae</taxon>
        <taxon>Meloidogyninae</taxon>
        <taxon>Meloidogyne</taxon>
    </lineage>
</organism>
<dbReference type="PANTHER" id="PTHR12295">
    <property type="entry name" value="FURRY-RELATED"/>
    <property type="match status" value="1"/>
</dbReference>
<dbReference type="Pfam" id="PF14222">
    <property type="entry name" value="MOR2-PAG1_N"/>
    <property type="match status" value="1"/>
</dbReference>
<dbReference type="OrthoDB" id="6287725at2759"/>
<dbReference type="InterPro" id="IPR025481">
    <property type="entry name" value="Cell_Morphogen_C"/>
</dbReference>
<dbReference type="InterPro" id="IPR039867">
    <property type="entry name" value="Furry/Tao3/Mor2"/>
</dbReference>
<dbReference type="PANTHER" id="PTHR12295:SF30">
    <property type="entry name" value="PROTEIN FURRY"/>
    <property type="match status" value="1"/>
</dbReference>
<evidence type="ECO:0000256" key="2">
    <source>
        <dbReference type="SAM" id="MobiDB-lite"/>
    </source>
</evidence>
<evidence type="ECO:0000256" key="1">
    <source>
        <dbReference type="SAM" id="Coils"/>
    </source>
</evidence>
<dbReference type="Proteomes" id="UP000580250">
    <property type="component" value="Unassembled WGS sequence"/>
</dbReference>
<feature type="compositionally biased region" description="Polar residues" evidence="2">
    <location>
        <begin position="2668"/>
        <end position="2678"/>
    </location>
</feature>
<feature type="coiled-coil region" evidence="1">
    <location>
        <begin position="1490"/>
        <end position="1517"/>
    </location>
</feature>
<feature type="compositionally biased region" description="Polar residues" evidence="2">
    <location>
        <begin position="2539"/>
        <end position="2555"/>
    </location>
</feature>
<feature type="compositionally biased region" description="Gly residues" evidence="2">
    <location>
        <begin position="2361"/>
        <end position="2375"/>
    </location>
</feature>
<dbReference type="EMBL" id="CAJEWN010000391">
    <property type="protein sequence ID" value="CAD2181125.1"/>
    <property type="molecule type" value="Genomic_DNA"/>
</dbReference>
<dbReference type="InterPro" id="IPR045842">
    <property type="entry name" value="Fry_C"/>
</dbReference>
<feature type="compositionally biased region" description="Polar residues" evidence="2">
    <location>
        <begin position="2486"/>
        <end position="2505"/>
    </location>
</feature>